<proteinExistence type="predicted"/>
<dbReference type="Proteomes" id="UP001387100">
    <property type="component" value="Unassembled WGS sequence"/>
</dbReference>
<dbReference type="RefSeq" id="WP_339575558.1">
    <property type="nucleotide sequence ID" value="NZ_JBBIAA010000017.1"/>
</dbReference>
<dbReference type="EMBL" id="JBBIAA010000017">
    <property type="protein sequence ID" value="MEJ5946176.1"/>
    <property type="molecule type" value="Genomic_DNA"/>
</dbReference>
<name>A0ABU8RMA1_9ACTN</name>
<sequence>MARAEHGAGHLRGLAPSVDLAPAASTGRTVAATGPATEADEVVLRLPADPAYLSVLRTTAAALGARLDLTLEEVEDVRIAVDEAAALVLGSPPIGQTGVLEAVFEASPRRLAVLVHGPAGSLPGRGEVAWAVLEALAGDVRAVEVPHGSAVRLVHELGGAAP</sequence>
<evidence type="ECO:0000313" key="2">
    <source>
        <dbReference type="Proteomes" id="UP001387100"/>
    </source>
</evidence>
<accession>A0ABU8RMA1</accession>
<comment type="caution">
    <text evidence="1">The sequence shown here is derived from an EMBL/GenBank/DDBJ whole genome shotgun (WGS) entry which is preliminary data.</text>
</comment>
<protein>
    <submittedName>
        <fullName evidence="1">Anti-sigma regulatory factor</fullName>
    </submittedName>
</protein>
<reference evidence="1 2" key="1">
    <citation type="journal article" date="2017" name="Int. J. Syst. Evol. Microbiol.">
        <title>Pseudokineococcus basanitobsidens sp. nov., isolated from volcanic rock.</title>
        <authorList>
            <person name="Lee D.W."/>
            <person name="Park M.Y."/>
            <person name="Kim J.J."/>
            <person name="Kim B.S."/>
        </authorList>
    </citation>
    <scope>NUCLEOTIDE SEQUENCE [LARGE SCALE GENOMIC DNA]</scope>
    <source>
        <strain evidence="1 2">DSM 103726</strain>
    </source>
</reference>
<gene>
    <name evidence="1" type="ORF">WDZ17_12830</name>
</gene>
<organism evidence="1 2">
    <name type="scientific">Pseudokineococcus basanitobsidens</name>
    <dbReference type="NCBI Taxonomy" id="1926649"/>
    <lineage>
        <taxon>Bacteria</taxon>
        <taxon>Bacillati</taxon>
        <taxon>Actinomycetota</taxon>
        <taxon>Actinomycetes</taxon>
        <taxon>Kineosporiales</taxon>
        <taxon>Kineosporiaceae</taxon>
        <taxon>Pseudokineococcus</taxon>
    </lineage>
</organism>
<evidence type="ECO:0000313" key="1">
    <source>
        <dbReference type="EMBL" id="MEJ5946176.1"/>
    </source>
</evidence>
<keyword evidence="2" id="KW-1185">Reference proteome</keyword>